<accession>G7DSJ3</accession>
<reference evidence="2 3" key="2">
    <citation type="journal article" date="2012" name="Open Biol.">
        <title>Characteristics of nucleosomes and linker DNA regions on the genome of the basidiomycete Mixia osmundae revealed by mono- and dinucleosome mapping.</title>
        <authorList>
            <person name="Nishida H."/>
            <person name="Kondo S."/>
            <person name="Matsumoto T."/>
            <person name="Suzuki Y."/>
            <person name="Yoshikawa H."/>
            <person name="Taylor T.D."/>
            <person name="Sugiyama J."/>
        </authorList>
    </citation>
    <scope>NUCLEOTIDE SEQUENCE [LARGE SCALE GENOMIC DNA]</scope>
    <source>
        <strain evidence="3">CBS 9802 / IAM 14324 / JCM 22182 / KY 12970</strain>
    </source>
</reference>
<comment type="caution">
    <text evidence="2">The sequence shown here is derived from an EMBL/GenBank/DDBJ whole genome shotgun (WGS) entry which is preliminary data.</text>
</comment>
<evidence type="ECO:0000313" key="3">
    <source>
        <dbReference type="Proteomes" id="UP000009131"/>
    </source>
</evidence>
<proteinExistence type="predicted"/>
<dbReference type="AlphaFoldDB" id="G7DSJ3"/>
<reference evidence="2 3" key="1">
    <citation type="journal article" date="2011" name="J. Gen. Appl. Microbiol.">
        <title>Draft genome sequencing of the enigmatic basidiomycete Mixia osmundae.</title>
        <authorList>
            <person name="Nishida H."/>
            <person name="Nagatsuka Y."/>
            <person name="Sugiyama J."/>
        </authorList>
    </citation>
    <scope>NUCLEOTIDE SEQUENCE [LARGE SCALE GENOMIC DNA]</scope>
    <source>
        <strain evidence="3">CBS 9802 / IAM 14324 / JCM 22182 / KY 12970</strain>
    </source>
</reference>
<name>G7DSJ3_MIXOS</name>
<keyword evidence="3" id="KW-1185">Reference proteome</keyword>
<evidence type="ECO:0000256" key="1">
    <source>
        <dbReference type="SAM" id="MobiDB-lite"/>
    </source>
</evidence>
<evidence type="ECO:0000313" key="2">
    <source>
        <dbReference type="EMBL" id="GAA93553.1"/>
    </source>
</evidence>
<feature type="region of interest" description="Disordered" evidence="1">
    <location>
        <begin position="120"/>
        <end position="157"/>
    </location>
</feature>
<feature type="compositionally biased region" description="Polar residues" evidence="1">
    <location>
        <begin position="138"/>
        <end position="157"/>
    </location>
</feature>
<dbReference type="HOGENOM" id="CLU_067866_0_0_1"/>
<dbReference type="Proteomes" id="UP000009131">
    <property type="component" value="Unassembled WGS sequence"/>
</dbReference>
<gene>
    <name evidence="2" type="primary">Mo00197</name>
    <name evidence="2" type="ORF">E5Q_00197</name>
</gene>
<dbReference type="EMBL" id="BABT02000007">
    <property type="protein sequence ID" value="GAA93553.1"/>
    <property type="molecule type" value="Genomic_DNA"/>
</dbReference>
<sequence length="228" mass="24405">MHSLPATSGLPMPYLHSPVESFVSPTWPAQPGGLPRHMLPALPAIIIPRGYHLSPDLPQQQLPLPAETVHPTQSHLDALIRHGLACEQDSHRISAHLVRSHAQLPYPIPTNQAAQSVIPQYTRAQPSSSSASHHRAPLTSSIPATVATTPADTSQSIPVSPTSYCTCQFGSRGAGVAVSPAPASTSSSHRSESEYAATSFQEYLPASSHAQLTSLEHIYRPDFAPHHQ</sequence>
<dbReference type="InParanoid" id="G7DSJ3"/>
<protein>
    <submittedName>
        <fullName evidence="2">Uncharacterized protein</fullName>
    </submittedName>
</protein>
<organism evidence="2 3">
    <name type="scientific">Mixia osmundae (strain CBS 9802 / IAM 14324 / JCM 22182 / KY 12970)</name>
    <dbReference type="NCBI Taxonomy" id="764103"/>
    <lineage>
        <taxon>Eukaryota</taxon>
        <taxon>Fungi</taxon>
        <taxon>Dikarya</taxon>
        <taxon>Basidiomycota</taxon>
        <taxon>Pucciniomycotina</taxon>
        <taxon>Mixiomycetes</taxon>
        <taxon>Mixiales</taxon>
        <taxon>Mixiaceae</taxon>
        <taxon>Mixia</taxon>
    </lineage>
</organism>